<evidence type="ECO:0008006" key="4">
    <source>
        <dbReference type="Google" id="ProtNLM"/>
    </source>
</evidence>
<accession>A0A1E3KPA1</accession>
<gene>
    <name evidence="2" type="ORF">LPJSA22_00554</name>
</gene>
<protein>
    <recommendedName>
        <fullName evidence="4">DUF669 domain-containing protein</fullName>
    </recommendedName>
</protein>
<dbReference type="RefSeq" id="WP_069302372.1">
    <property type="nucleotide sequence ID" value="NZ_CP103411.1"/>
</dbReference>
<proteinExistence type="predicted"/>
<dbReference type="PATRIC" id="fig|1590.306.peg.556"/>
<feature type="compositionally biased region" description="Low complexity" evidence="1">
    <location>
        <begin position="184"/>
        <end position="200"/>
    </location>
</feature>
<dbReference type="AlphaFoldDB" id="A0A1E3KPA1"/>
<evidence type="ECO:0000313" key="3">
    <source>
        <dbReference type="Proteomes" id="UP000094892"/>
    </source>
</evidence>
<sequence>MSLLDIAANTLDNFDPKNDSVNSGSTGLPDGDYLTAVESIEHRSFDSGWDCLQIVFTVLDGDHAGEKEYDRISFATKSKAGKAIPDFILSRSIKFVIKLGSLLGVEMKPEYFASENETDTHETLANVLAPEKGKSVILHVKHRPNKKDPDNPYVEYDLDATEQPETADITDADLPGDLGGAPMPTDAEAPLPTDADAPAEPTDEAPF</sequence>
<evidence type="ECO:0000256" key="1">
    <source>
        <dbReference type="SAM" id="MobiDB-lite"/>
    </source>
</evidence>
<organism evidence="2 3">
    <name type="scientific">Lactiplantibacillus plantarum</name>
    <name type="common">Lactobacillus plantarum</name>
    <dbReference type="NCBI Taxonomy" id="1590"/>
    <lineage>
        <taxon>Bacteria</taxon>
        <taxon>Bacillati</taxon>
        <taxon>Bacillota</taxon>
        <taxon>Bacilli</taxon>
        <taxon>Lactobacillales</taxon>
        <taxon>Lactobacillaceae</taxon>
        <taxon>Lactiplantibacillus</taxon>
    </lineage>
</organism>
<dbReference type="EMBL" id="MCOL01000001">
    <property type="protein sequence ID" value="ODO60610.1"/>
    <property type="molecule type" value="Genomic_DNA"/>
</dbReference>
<comment type="caution">
    <text evidence="2">The sequence shown here is derived from an EMBL/GenBank/DDBJ whole genome shotgun (WGS) entry which is preliminary data.</text>
</comment>
<dbReference type="Proteomes" id="UP000094892">
    <property type="component" value="Unassembled WGS sequence"/>
</dbReference>
<reference evidence="2 3" key="1">
    <citation type="submission" date="2016-08" db="EMBL/GenBank/DDBJ databases">
        <title>Genome sequencing of Lactobacillus plantarum JSA22, isolated from fermented soybean paste.</title>
        <authorList>
            <person name="Choi H.S."/>
        </authorList>
    </citation>
    <scope>NUCLEOTIDE SEQUENCE [LARGE SCALE GENOMIC DNA]</scope>
    <source>
        <strain evidence="2 3">JSA22</strain>
    </source>
</reference>
<name>A0A1E3KPA1_LACPN</name>
<feature type="region of interest" description="Disordered" evidence="1">
    <location>
        <begin position="142"/>
        <end position="207"/>
    </location>
</feature>
<evidence type="ECO:0000313" key="2">
    <source>
        <dbReference type="EMBL" id="ODO60610.1"/>
    </source>
</evidence>